<dbReference type="SMART" id="SM00869">
    <property type="entry name" value="Autotransporter"/>
    <property type="match status" value="1"/>
</dbReference>
<dbReference type="SUPFAM" id="SSF103515">
    <property type="entry name" value="Autotransporter"/>
    <property type="match status" value="1"/>
</dbReference>
<dbReference type="PRINTS" id="PR01484">
    <property type="entry name" value="PRTACTNFAMLY"/>
</dbReference>
<name>A0ABT7IQ05_9BURK</name>
<feature type="domain" description="Autotransporter" evidence="2">
    <location>
        <begin position="464"/>
        <end position="721"/>
    </location>
</feature>
<evidence type="ECO:0000313" key="3">
    <source>
        <dbReference type="EMBL" id="MDL2060470.1"/>
    </source>
</evidence>
<dbReference type="Gene3D" id="2.40.128.130">
    <property type="entry name" value="Autotransporter beta-domain"/>
    <property type="match status" value="1"/>
</dbReference>
<feature type="chain" id="PRO_5045172542" evidence="1">
    <location>
        <begin position="25"/>
        <end position="721"/>
    </location>
</feature>
<organism evidence="3 4">
    <name type="scientific">Mesosutterella faecium</name>
    <dbReference type="NCBI Taxonomy" id="2925194"/>
    <lineage>
        <taxon>Bacteria</taxon>
        <taxon>Pseudomonadati</taxon>
        <taxon>Pseudomonadota</taxon>
        <taxon>Betaproteobacteria</taxon>
        <taxon>Burkholderiales</taxon>
        <taxon>Sutterellaceae</taxon>
        <taxon>Mesosutterella</taxon>
    </lineage>
</organism>
<dbReference type="Pfam" id="PF03797">
    <property type="entry name" value="Autotransporter"/>
    <property type="match status" value="1"/>
</dbReference>
<keyword evidence="4" id="KW-1185">Reference proteome</keyword>
<proteinExistence type="predicted"/>
<dbReference type="NCBIfam" id="TIGR01414">
    <property type="entry name" value="autotrans_barl"/>
    <property type="match status" value="1"/>
</dbReference>
<dbReference type="PANTHER" id="PTHR35037:SF2">
    <property type="match status" value="1"/>
</dbReference>
<gene>
    <name evidence="3" type="ORF">MUN46_011035</name>
</gene>
<reference evidence="3" key="1">
    <citation type="submission" date="2023-03" db="EMBL/GenBank/DDBJ databases">
        <title>Mesosutterella sp. nov. isolated from porcine feces.</title>
        <authorList>
            <person name="Yu S."/>
        </authorList>
    </citation>
    <scope>NUCLEOTIDE SEQUENCE</scope>
    <source>
        <strain evidence="3">AGMB02718</strain>
    </source>
</reference>
<dbReference type="InterPro" id="IPR036709">
    <property type="entry name" value="Autotransporte_beta_dom_sf"/>
</dbReference>
<keyword evidence="1" id="KW-0732">Signal</keyword>
<dbReference type="Proteomes" id="UP001165481">
    <property type="component" value="Unassembled WGS sequence"/>
</dbReference>
<dbReference type="InterPro" id="IPR012332">
    <property type="entry name" value="Autotransporter_pectin_lyase_C"/>
</dbReference>
<accession>A0ABT7IQ05</accession>
<protein>
    <submittedName>
        <fullName evidence="3">Autotransporter outer membrane beta-barrel domain-containing protein</fullName>
    </submittedName>
</protein>
<evidence type="ECO:0000259" key="2">
    <source>
        <dbReference type="PROSITE" id="PS51208"/>
    </source>
</evidence>
<evidence type="ECO:0000256" key="1">
    <source>
        <dbReference type="SAM" id="SignalP"/>
    </source>
</evidence>
<dbReference type="InterPro" id="IPR051551">
    <property type="entry name" value="Autotransporter_adhesion"/>
</dbReference>
<dbReference type="PANTHER" id="PTHR35037">
    <property type="entry name" value="C-TERMINAL REGION OF AIDA-LIKE PROTEIN"/>
    <property type="match status" value="1"/>
</dbReference>
<sequence>MKQYSLSLLSVAVTAAALSASAGALTLDAQQSASFNLVGDPSITVGSEANPISQALYANGSGAVGTASGDTIAVYGNPRAIQASTSGELNIGTSETSRLTVSATGGESAIGVLALKGGHVVLAGQNISVTSDGFWSVLTQNNTDQETAPEGTASVVINGGKTTISAPNGYAMSAYSNGYLEINGDLTATDNMSLMDVRGHSTTNINQKGDGTVVLKGDIAFETPGSAAGSGNEIDATVNINLKGSGSSWTGNVFRQVPESWTDEEIQKNGQVAGLNLALSDGAAWNVTDPQPWEEGEKSSALAVNSVKLDNGVINVTQSPSQSVDVTTLSGTGGTLNVAAEKTNGTLKSAKVNVSSVASGSTPKITENYVGITADQASSASDLDTLRSLSVNGGTQGVDLVQNVAEGDIVGAITRETKADGTVGAVVESRNSRQEAFGALSKASILTWRHETNDLEKRMGELRDSAKGVGTWVRVYGSEQEYGAQSLTTKNNSVQLGADFGLPRNWKLGAAFSYTDSDTSYKKGSGDGDTYTLSVYGTWMDDSGLFVDLIGKYGRISTDFSLNGFSGSYDNNAFSLSAEAGWHWNVNESVFVEPQAELTYSFVDGDKFRSASGTTIDQDNFNSLVGRLGVRAGLNLPQKKGTIYARVSGAYEFEGDYKYKASNALASRSYKDELDGGWVEYAVGANFNLSKQAYTYLDLERTSCGDIKENWRWNVGLRYVW</sequence>
<dbReference type="RefSeq" id="WP_243375979.1">
    <property type="nucleotide sequence ID" value="NZ_JAKZJU020000002.1"/>
</dbReference>
<evidence type="ECO:0000313" key="4">
    <source>
        <dbReference type="Proteomes" id="UP001165481"/>
    </source>
</evidence>
<dbReference type="Gene3D" id="2.160.20.20">
    <property type="match status" value="1"/>
</dbReference>
<feature type="signal peptide" evidence="1">
    <location>
        <begin position="1"/>
        <end position="24"/>
    </location>
</feature>
<comment type="caution">
    <text evidence="3">The sequence shown here is derived from an EMBL/GenBank/DDBJ whole genome shotgun (WGS) entry which is preliminary data.</text>
</comment>
<dbReference type="InterPro" id="IPR003991">
    <property type="entry name" value="Pertactin_virulence_factor"/>
</dbReference>
<dbReference type="InterPro" id="IPR006315">
    <property type="entry name" value="OM_autotransptr_brl_dom"/>
</dbReference>
<dbReference type="EMBL" id="JAKZJU020000002">
    <property type="protein sequence ID" value="MDL2060470.1"/>
    <property type="molecule type" value="Genomic_DNA"/>
</dbReference>
<dbReference type="PROSITE" id="PS51208">
    <property type="entry name" value="AUTOTRANSPORTER"/>
    <property type="match status" value="1"/>
</dbReference>
<dbReference type="InterPro" id="IPR005546">
    <property type="entry name" value="Autotransporte_beta"/>
</dbReference>